<sequence length="174" mass="20362">MSTLRVLFFLILTCISLSLVVEALRNPAENTERRKHISHKAKNNDGSTDKDSEKKGHSEGQTNRLTALRCCKIGEMVAKRGMFCNYDIHADYKTMNNVYRSKLKLHGTYEHNPTFTARYKIVALRVAKCFHHKLLLEKCCHYRADFIRARKACREFKGLDRRSCRKRVKKEYGY</sequence>
<evidence type="ECO:0000313" key="3">
    <source>
        <dbReference type="Proteomes" id="UP000694941"/>
    </source>
</evidence>
<dbReference type="Proteomes" id="UP000694941">
    <property type="component" value="Unplaced"/>
</dbReference>
<protein>
    <submittedName>
        <fullName evidence="4">Uncharacterized protein LOC106460499</fullName>
    </submittedName>
</protein>
<feature type="chain" id="PRO_5046256441" evidence="2">
    <location>
        <begin position="24"/>
        <end position="174"/>
    </location>
</feature>
<keyword evidence="2" id="KW-0732">Signal</keyword>
<feature type="signal peptide" evidence="2">
    <location>
        <begin position="1"/>
        <end position="23"/>
    </location>
</feature>
<reference evidence="4" key="1">
    <citation type="submission" date="2025-08" db="UniProtKB">
        <authorList>
            <consortium name="RefSeq"/>
        </authorList>
    </citation>
    <scope>IDENTIFICATION</scope>
    <source>
        <tissue evidence="4">Muscle</tissue>
    </source>
</reference>
<proteinExistence type="predicted"/>
<feature type="region of interest" description="Disordered" evidence="1">
    <location>
        <begin position="28"/>
        <end position="60"/>
    </location>
</feature>
<gene>
    <name evidence="4" type="primary">LOC106460499</name>
</gene>
<feature type="compositionally biased region" description="Basic and acidic residues" evidence="1">
    <location>
        <begin position="47"/>
        <end position="58"/>
    </location>
</feature>
<keyword evidence="3" id="KW-1185">Reference proteome</keyword>
<organism evidence="3 4">
    <name type="scientific">Limulus polyphemus</name>
    <name type="common">Atlantic horseshoe crab</name>
    <dbReference type="NCBI Taxonomy" id="6850"/>
    <lineage>
        <taxon>Eukaryota</taxon>
        <taxon>Metazoa</taxon>
        <taxon>Ecdysozoa</taxon>
        <taxon>Arthropoda</taxon>
        <taxon>Chelicerata</taxon>
        <taxon>Merostomata</taxon>
        <taxon>Xiphosura</taxon>
        <taxon>Limulidae</taxon>
        <taxon>Limulus</taxon>
    </lineage>
</organism>
<accession>A0ABM1B693</accession>
<evidence type="ECO:0000256" key="2">
    <source>
        <dbReference type="SAM" id="SignalP"/>
    </source>
</evidence>
<dbReference type="RefSeq" id="XP_013775659.1">
    <property type="nucleotide sequence ID" value="XM_013920205.2"/>
</dbReference>
<evidence type="ECO:0000256" key="1">
    <source>
        <dbReference type="SAM" id="MobiDB-lite"/>
    </source>
</evidence>
<name>A0ABM1B693_LIMPO</name>
<dbReference type="GeneID" id="106460499"/>
<evidence type="ECO:0000313" key="4">
    <source>
        <dbReference type="RefSeq" id="XP_013775659.1"/>
    </source>
</evidence>